<evidence type="ECO:0000256" key="1">
    <source>
        <dbReference type="SAM" id="Phobius"/>
    </source>
</evidence>
<name>A0A023BYH1_9FLAO</name>
<dbReference type="AlphaFoldDB" id="A0A023BYH1"/>
<dbReference type="PANTHER" id="PTHR34385:SF1">
    <property type="entry name" value="PEPTIDOGLYCAN L-ALANYL-D-GLUTAMATE ENDOPEPTIDASE CWLK"/>
    <property type="match status" value="1"/>
</dbReference>
<dbReference type="GO" id="GO:0004180">
    <property type="term" value="F:carboxypeptidase activity"/>
    <property type="evidence" value="ECO:0007669"/>
    <property type="project" value="UniProtKB-KW"/>
</dbReference>
<keyword evidence="1" id="KW-0472">Membrane</keyword>
<dbReference type="RefSeq" id="WP_034241314.1">
    <property type="nucleotide sequence ID" value="NZ_AQRA01000003.1"/>
</dbReference>
<protein>
    <submittedName>
        <fullName evidence="3">D-alanyl-D-alanine carboxypeptidase</fullName>
    </submittedName>
</protein>
<dbReference type="InterPro" id="IPR052179">
    <property type="entry name" value="DD-CPase-like"/>
</dbReference>
<evidence type="ECO:0000313" key="3">
    <source>
        <dbReference type="EMBL" id="EZH74703.1"/>
    </source>
</evidence>
<dbReference type="eggNOG" id="COG1876">
    <property type="taxonomic scope" value="Bacteria"/>
</dbReference>
<keyword evidence="1" id="KW-0812">Transmembrane</keyword>
<dbReference type="STRING" id="1317122.ATO12_13120"/>
<dbReference type="InterPro" id="IPR009045">
    <property type="entry name" value="Zn_M74/Hedgehog-like"/>
</dbReference>
<reference evidence="3 4" key="1">
    <citation type="submission" date="2014-04" db="EMBL/GenBank/DDBJ databases">
        <title>Aquimarina sp. 22II-S11-z7 Genome Sequencing.</title>
        <authorList>
            <person name="Lai Q."/>
        </authorList>
    </citation>
    <scope>NUCLEOTIDE SEQUENCE [LARGE SCALE GENOMIC DNA]</scope>
    <source>
        <strain evidence="3 4">22II-S11-z7</strain>
    </source>
</reference>
<dbReference type="CDD" id="cd14847">
    <property type="entry name" value="DD-carboxypeptidase_like"/>
    <property type="match status" value="1"/>
</dbReference>
<dbReference type="GO" id="GO:0006508">
    <property type="term" value="P:proteolysis"/>
    <property type="evidence" value="ECO:0007669"/>
    <property type="project" value="InterPro"/>
</dbReference>
<keyword evidence="3" id="KW-0378">Hydrolase</keyword>
<sequence length="241" mass="27688">MVRRDFIGISALGMIGVSLSSFSMLSSEFSKDDLMGKSNPSLFGDGYKLRKDAYEAFLKMKTEALKSGFKIKVVSSYRDYAHQNRIWERKYKKFTKEGLSPIKAIQKIIEYSTIPGTSRHHWGTDLDIVDGNAPQPKGLLLTKNFEGDGPFCKFKEWMDKHANSFGFYLVYTDKADRKGFKYEPWHYSYAPLSIPMLKSYQKLDIAEELKKAKLLGSNFFSEDFITQYISENISDINPELL</sequence>
<dbReference type="OrthoDB" id="9792074at2"/>
<gene>
    <name evidence="3" type="ORF">ATO12_13120</name>
</gene>
<dbReference type="Proteomes" id="UP000023541">
    <property type="component" value="Unassembled WGS sequence"/>
</dbReference>
<keyword evidence="4" id="KW-1185">Reference proteome</keyword>
<evidence type="ECO:0000259" key="2">
    <source>
        <dbReference type="Pfam" id="PF02557"/>
    </source>
</evidence>
<proteinExistence type="predicted"/>
<dbReference type="Gene3D" id="3.30.1380.10">
    <property type="match status" value="1"/>
</dbReference>
<feature type="domain" description="D-alanyl-D-alanine carboxypeptidase-like core" evidence="2">
    <location>
        <begin position="48"/>
        <end position="191"/>
    </location>
</feature>
<dbReference type="SUPFAM" id="SSF55166">
    <property type="entry name" value="Hedgehog/DD-peptidase"/>
    <property type="match status" value="1"/>
</dbReference>
<keyword evidence="3" id="KW-0121">Carboxypeptidase</keyword>
<dbReference type="Pfam" id="PF02557">
    <property type="entry name" value="VanY"/>
    <property type="match status" value="1"/>
</dbReference>
<feature type="transmembrane region" description="Helical" evidence="1">
    <location>
        <begin position="6"/>
        <end position="25"/>
    </location>
</feature>
<organism evidence="3 4">
    <name type="scientific">Aquimarina atlantica</name>
    <dbReference type="NCBI Taxonomy" id="1317122"/>
    <lineage>
        <taxon>Bacteria</taxon>
        <taxon>Pseudomonadati</taxon>
        <taxon>Bacteroidota</taxon>
        <taxon>Flavobacteriia</taxon>
        <taxon>Flavobacteriales</taxon>
        <taxon>Flavobacteriaceae</taxon>
        <taxon>Aquimarina</taxon>
    </lineage>
</organism>
<accession>A0A023BYH1</accession>
<keyword evidence="1" id="KW-1133">Transmembrane helix</keyword>
<evidence type="ECO:0000313" key="4">
    <source>
        <dbReference type="Proteomes" id="UP000023541"/>
    </source>
</evidence>
<dbReference type="InterPro" id="IPR003709">
    <property type="entry name" value="VanY-like_core_dom"/>
</dbReference>
<keyword evidence="3" id="KW-0645">Protease</keyword>
<dbReference type="PANTHER" id="PTHR34385">
    <property type="entry name" value="D-ALANYL-D-ALANINE CARBOXYPEPTIDASE"/>
    <property type="match status" value="1"/>
</dbReference>
<comment type="caution">
    <text evidence="3">The sequence shown here is derived from an EMBL/GenBank/DDBJ whole genome shotgun (WGS) entry which is preliminary data.</text>
</comment>
<dbReference type="EMBL" id="AQRA01000003">
    <property type="protein sequence ID" value="EZH74703.1"/>
    <property type="molecule type" value="Genomic_DNA"/>
</dbReference>